<evidence type="ECO:0000313" key="2">
    <source>
        <dbReference type="EMBL" id="AWU77754.1"/>
    </source>
</evidence>
<feature type="region of interest" description="Disordered" evidence="1">
    <location>
        <begin position="1"/>
        <end position="72"/>
    </location>
</feature>
<name>A0A2U9R8J6_PICKU</name>
<evidence type="ECO:0000256" key="1">
    <source>
        <dbReference type="SAM" id="MobiDB-lite"/>
    </source>
</evidence>
<feature type="region of interest" description="Disordered" evidence="1">
    <location>
        <begin position="336"/>
        <end position="378"/>
    </location>
</feature>
<dbReference type="KEGG" id="pkz:C5L36_0D04810"/>
<gene>
    <name evidence="2" type="ORF">C5L36_0D04810</name>
</gene>
<feature type="region of interest" description="Disordered" evidence="1">
    <location>
        <begin position="784"/>
        <end position="849"/>
    </location>
</feature>
<dbReference type="EMBL" id="CP028776">
    <property type="protein sequence ID" value="AWU77754.1"/>
    <property type="molecule type" value="Genomic_DNA"/>
</dbReference>
<dbReference type="VEuPathDB" id="FungiDB:C5L36_0D04810"/>
<dbReference type="OrthoDB" id="299997at2759"/>
<dbReference type="Gene3D" id="3.30.40.10">
    <property type="entry name" value="Zinc/RING finger domain, C3HC4 (zinc finger)"/>
    <property type="match status" value="1"/>
</dbReference>
<dbReference type="AlphaFoldDB" id="A0A2U9R8J6"/>
<accession>A0A2U9R8J6</accession>
<evidence type="ECO:0000313" key="3">
    <source>
        <dbReference type="Proteomes" id="UP000249293"/>
    </source>
</evidence>
<feature type="compositionally biased region" description="Acidic residues" evidence="1">
    <location>
        <begin position="784"/>
        <end position="804"/>
    </location>
</feature>
<reference evidence="2 3" key="1">
    <citation type="submission" date="2018-06" db="EMBL/GenBank/DDBJ databases">
        <title>Population genomics shows no distinction between pathogenic Candida krusei and environmental Pichia kudriavzevii: One species, four names.</title>
        <authorList>
            <person name="Douglass A.P."/>
            <person name="Offei B."/>
            <person name="Braun-Galleani S."/>
            <person name="Coughlan A.Y."/>
            <person name="Martos A."/>
            <person name="Ortiz-Merino R.A."/>
            <person name="Byrne K.P."/>
            <person name="Wolfe K.H."/>
        </authorList>
    </citation>
    <scope>NUCLEOTIDE SEQUENCE [LARGE SCALE GENOMIC DNA]</scope>
    <source>
        <strain evidence="2 3">CBS573</strain>
    </source>
</reference>
<organism evidence="2 3">
    <name type="scientific">Pichia kudriavzevii</name>
    <name type="common">Yeast</name>
    <name type="synonym">Issatchenkia orientalis</name>
    <dbReference type="NCBI Taxonomy" id="4909"/>
    <lineage>
        <taxon>Eukaryota</taxon>
        <taxon>Fungi</taxon>
        <taxon>Dikarya</taxon>
        <taxon>Ascomycota</taxon>
        <taxon>Saccharomycotina</taxon>
        <taxon>Pichiomycetes</taxon>
        <taxon>Pichiales</taxon>
        <taxon>Pichiaceae</taxon>
        <taxon>Pichia</taxon>
    </lineage>
</organism>
<feature type="compositionally biased region" description="Basic and acidic residues" evidence="1">
    <location>
        <begin position="37"/>
        <end position="51"/>
    </location>
</feature>
<sequence>MNSHHYSAGMRHQPSNVASDSELAYRLEPTINQNKLEPSKNPEGENHHEKSLAFNNDMNKSPPPLPNVPSSSDIYTKKIANFKRKLKTLKGISTLDIRKTSQSTIKGNKQRCENNCDKHKVVTSMDDRVLANVLTIDNNVTNFPTCFSRNSFDASSPKVTALLDPKSFNFPTRKLARDTRCSICNLQLDTSYNIIKNEHIIELQCGHMTHEECLLMEIELSLTLSKTFLENQQMLKDFFPPCGSCPNNVKAAKPKEEDIMTRLFTRLITSEIIPIRNSIISNQTPTTPLFSDTSKILDQSTNSILSIDHKHTDYTNHLEIENYFDMPSSVKSTGKSFYGEENNENTNTSKLKKNIEEQKHSKKSYKTHRKKPSRGSYVSATSAIVTSSSSTNNIKNEAAKITYNGTPTIGDQKFIEDLVKLSNKNIIESTDDANFKLTLSFVKSLGKLILVDKLNALESINGKQSTVTEKYCYLFEHMLITISSKDYIFSMFTITHTTYVYTQPRCITMQACKSSASYCNLLFDKDIVFERWAKVLTDRRKKMEMPEITLTMHENEFDSILSGHYNDVTDVETIGTLQSYIGDDGYRRLPTGVCPRFYEGNIDSLVFHQKPTKAIIIINEAKHIPSSVVPIKNIVKSLSLIGIDILLLLCSTSALSMDSNVHDSCELNKKDYKGKIDMIMDKIDDFQNFLLDKSCNTVKPKVEDIINDQLSDDIDSTISIVISSSTLNNFGNVSTYSRILMEVGLDGRHKSKRDDVKDLASWDEIMEVICVCCGLEFDESDFYNSSSDDDDDYGDDDNGNDEDNDNRCDDRYGDSSKQKNVGHQNEAGETETTHKTSSLLYPDSSKIDDDTISDIFMDSLRIAKKNDQDDNSSAFTS</sequence>
<feature type="compositionally biased region" description="Basic and acidic residues" evidence="1">
    <location>
        <begin position="805"/>
        <end position="817"/>
    </location>
</feature>
<dbReference type="RefSeq" id="XP_029323231.1">
    <property type="nucleotide sequence ID" value="XM_029467371.1"/>
</dbReference>
<proteinExistence type="predicted"/>
<dbReference type="STRING" id="4909.A0A2U9R8J6"/>
<feature type="compositionally biased region" description="Basic residues" evidence="1">
    <location>
        <begin position="360"/>
        <end position="373"/>
    </location>
</feature>
<dbReference type="Proteomes" id="UP000249293">
    <property type="component" value="Chromosome 4"/>
</dbReference>
<dbReference type="InterPro" id="IPR013083">
    <property type="entry name" value="Znf_RING/FYVE/PHD"/>
</dbReference>
<keyword evidence="3" id="KW-1185">Reference proteome</keyword>
<protein>
    <submittedName>
        <fullName evidence="2">Uncharacterized protein</fullName>
    </submittedName>
</protein>
<dbReference type="GeneID" id="40385583"/>
<dbReference type="SUPFAM" id="SSF57850">
    <property type="entry name" value="RING/U-box"/>
    <property type="match status" value="1"/>
</dbReference>